<accession>A0A0A7CN74</accession>
<feature type="chain" id="PRO_5012565381" evidence="1">
    <location>
        <begin position="16"/>
        <end position="910"/>
    </location>
</feature>
<sequence length="910" mass="95470">MLLKQWALLLGATAAIPIFHLDEREMSALVHLYTACTVPAQATQIVHTWCTGAAVPRGICAANEATHPCTGRVLELDSPNASIVAVRHKAPWFGITCDWTTDPVAITAVTLPYQGLRCTTLDLNFSSFPSLRVLDFEGNALTGSVPSWVATLPQLQVLNFNLNNLTGGLPASITDAPQLTELSLHGNFLDGPLPDGMDIPPFELLDLGSNFFTGSIPGALLRSTRLQYLDLSVNAFQGRINADAQLPAIRHFDVAYNDLRGPLPVSLSSWGSAHTGAASTLAYLDVSNNALESTLPASLATLDALKHLSVANNTRLFGRVPVLPPALYPTFDPNNFVSAGQFSCPLPTIPQRQWGNVSCACGQGSALLADGSCTLCDPGMFSNDTVGQVCTLCSPGTFSLQGAAECSPCLAGFFANASGVATCVPCAATFPPTGPLVAPLAQRGPRPTSTATPALNALPELFLHKAGRANPAAPALLLQWHHQVLTVSLDDICTYWGVFYPMDSGTSSACPALPLDLVGSPTHRVSSRSFNNGSFAACQRCPPGSAIAFPGASNCVVCAIGSFAGNQGSTHCTPSPPGTSVRVLGATMAHPCLPGTFAAAAGSSSCSICPTNMTSTVIGATACSEPPPGFVVAAVSWPQLLLTVPVDVPFVQSHATTLQDLIQRAWLYFDLSITATVLQIFPNADTVNTQYAGNTSSSVRIALAPANATPWDVIDKIAYPIATTQAQIVLELLWQRAGWPIVTLTIDLLSLFETRQPVPCPSGSFFEASACHSCPPGTVASAPSSLACTPCPVDTFASASGASKCTRCPIDTHAPIAGSATCAPCPLMALTTNPQCRTSLDALIFYPTVALGLCWAMYATCRRSLHGLNAQPEELLEAFRTRDQQTVNTILRPLPKVISAPTLTTDASTF</sequence>
<dbReference type="InterPro" id="IPR001611">
    <property type="entry name" value="Leu-rich_rpt"/>
</dbReference>
<dbReference type="Gene3D" id="2.10.50.10">
    <property type="entry name" value="Tumor Necrosis Factor Receptor, subunit A, domain 2"/>
    <property type="match status" value="3"/>
</dbReference>
<dbReference type="SUPFAM" id="SSF52058">
    <property type="entry name" value="L domain-like"/>
    <property type="match status" value="1"/>
</dbReference>
<name>A0A0A7CN74_ACHHY</name>
<organism evidence="2">
    <name type="scientific">Achlya hypogyna</name>
    <name type="common">Oomycete</name>
    <name type="synonym">Protoachlya hypogyna</name>
    <dbReference type="NCBI Taxonomy" id="1202772"/>
    <lineage>
        <taxon>Eukaryota</taxon>
        <taxon>Sar</taxon>
        <taxon>Stramenopiles</taxon>
        <taxon>Oomycota</taxon>
        <taxon>Saprolegniomycetes</taxon>
        <taxon>Saprolegniales</taxon>
        <taxon>Achlyaceae</taxon>
        <taxon>Achlya</taxon>
    </lineage>
</organism>
<reference evidence="2" key="1">
    <citation type="journal article" date="2014" name="Genome Biol. Evol.">
        <title>The secreted proteins of Achlya hypogyna and Thraustotheca clavata identify the ancestral oomycete secretome and reveal gene acquisitions by horizontal gene transfer.</title>
        <authorList>
            <person name="Misner I."/>
            <person name="Blouin N."/>
            <person name="Leonard G."/>
            <person name="Richards T.A."/>
            <person name="Lane C.E."/>
        </authorList>
    </citation>
    <scope>NUCLEOTIDE SEQUENCE</scope>
    <source>
        <strain evidence="2">ATCC 48635</strain>
    </source>
</reference>
<dbReference type="PANTHER" id="PTHR48010:SF58">
    <property type="entry name" value="RECEPTOR PROTEIN KINASE-LIKE PROTEIN ZAR1"/>
    <property type="match status" value="1"/>
</dbReference>
<dbReference type="InterPro" id="IPR050994">
    <property type="entry name" value="At_inactive_RLKs"/>
</dbReference>
<dbReference type="AlphaFoldDB" id="A0A0A7CN74"/>
<dbReference type="Gene3D" id="3.80.10.10">
    <property type="entry name" value="Ribonuclease Inhibitor"/>
    <property type="match status" value="2"/>
</dbReference>
<dbReference type="EMBL" id="KM038535">
    <property type="protein sequence ID" value="AIG55996.1"/>
    <property type="molecule type" value="Genomic_DNA"/>
</dbReference>
<dbReference type="InterPro" id="IPR009030">
    <property type="entry name" value="Growth_fac_rcpt_cys_sf"/>
</dbReference>
<dbReference type="SMART" id="SM01411">
    <property type="entry name" value="Ephrin_rec_like"/>
    <property type="match status" value="4"/>
</dbReference>
<proteinExistence type="predicted"/>
<dbReference type="InterPro" id="IPR032675">
    <property type="entry name" value="LRR_dom_sf"/>
</dbReference>
<dbReference type="SUPFAM" id="SSF57184">
    <property type="entry name" value="Growth factor receptor domain"/>
    <property type="match status" value="3"/>
</dbReference>
<dbReference type="Pfam" id="PF13855">
    <property type="entry name" value="LRR_8"/>
    <property type="match status" value="1"/>
</dbReference>
<dbReference type="PANTHER" id="PTHR48010">
    <property type="entry name" value="OS05G0588300 PROTEIN"/>
    <property type="match status" value="1"/>
</dbReference>
<keyword evidence="1" id="KW-0732">Signal</keyword>
<feature type="signal peptide" evidence="1">
    <location>
        <begin position="1"/>
        <end position="15"/>
    </location>
</feature>
<protein>
    <submittedName>
        <fullName evidence="2">Secreted protein</fullName>
    </submittedName>
</protein>
<evidence type="ECO:0000313" key="2">
    <source>
        <dbReference type="EMBL" id="AIG55996.1"/>
    </source>
</evidence>
<evidence type="ECO:0000256" key="1">
    <source>
        <dbReference type="SAM" id="SignalP"/>
    </source>
</evidence>